<organism evidence="2">
    <name type="scientific">Nyssomyia neivai</name>
    <dbReference type="NCBI Taxonomy" id="330878"/>
    <lineage>
        <taxon>Eukaryota</taxon>
        <taxon>Metazoa</taxon>
        <taxon>Ecdysozoa</taxon>
        <taxon>Arthropoda</taxon>
        <taxon>Hexapoda</taxon>
        <taxon>Insecta</taxon>
        <taxon>Pterygota</taxon>
        <taxon>Neoptera</taxon>
        <taxon>Endopterygota</taxon>
        <taxon>Diptera</taxon>
        <taxon>Nematocera</taxon>
        <taxon>Psychodoidea</taxon>
        <taxon>Psychodidae</taxon>
        <taxon>Nyssomyia</taxon>
    </lineage>
</organism>
<dbReference type="GO" id="GO:0045786">
    <property type="term" value="P:negative regulation of cell cycle"/>
    <property type="evidence" value="ECO:0007669"/>
    <property type="project" value="TreeGrafter"/>
</dbReference>
<feature type="compositionally biased region" description="Basic and acidic residues" evidence="1">
    <location>
        <begin position="31"/>
        <end position="45"/>
    </location>
</feature>
<protein>
    <submittedName>
        <fullName evidence="2">Putative nuclear protein 1</fullName>
    </submittedName>
</protein>
<dbReference type="PANTHER" id="PTHR17149">
    <property type="entry name" value="NUCLEAR PROTEIN 1 AND 2"/>
    <property type="match status" value="1"/>
</dbReference>
<dbReference type="GO" id="GO:0006357">
    <property type="term" value="P:regulation of transcription by RNA polymerase II"/>
    <property type="evidence" value="ECO:0007669"/>
    <property type="project" value="TreeGrafter"/>
</dbReference>
<sequence>MSEVHFDEYEHYNFDHDKHIFSGHSGKQRTKKEASTHTIHHDPSGHSRKILTKLMNTENNRKETPPAPKKN</sequence>
<dbReference type="Pfam" id="PF10195">
    <property type="entry name" value="Phospho_p8"/>
    <property type="match status" value="1"/>
</dbReference>
<dbReference type="EMBL" id="GFDF01002977">
    <property type="protein sequence ID" value="JAV11107.1"/>
    <property type="molecule type" value="Transcribed_RNA"/>
</dbReference>
<reference evidence="2" key="1">
    <citation type="submission" date="2016-12" db="EMBL/GenBank/DDBJ databases">
        <title>An insight into the sialome and mialome of the sand fly, Nyssomyia neivai.</title>
        <authorList>
            <person name="Sebastian V."/>
            <person name="Goulart T.M."/>
            <person name="Oliveira W."/>
            <person name="Calvo E."/>
            <person name="Oliveira L.F."/>
            <person name="Pinto M.C."/>
            <person name="Rosselino A.M."/>
            <person name="Ribeiro J.M."/>
        </authorList>
    </citation>
    <scope>NUCLEOTIDE SEQUENCE</scope>
</reference>
<dbReference type="GO" id="GO:0005634">
    <property type="term" value="C:nucleus"/>
    <property type="evidence" value="ECO:0007669"/>
    <property type="project" value="TreeGrafter"/>
</dbReference>
<name>A0A1L8DXC0_9DIPT</name>
<feature type="region of interest" description="Disordered" evidence="1">
    <location>
        <begin position="19"/>
        <end position="71"/>
    </location>
</feature>
<proteinExistence type="predicted"/>
<dbReference type="GO" id="GO:0008285">
    <property type="term" value="P:negative regulation of cell population proliferation"/>
    <property type="evidence" value="ECO:0007669"/>
    <property type="project" value="TreeGrafter"/>
</dbReference>
<evidence type="ECO:0000313" key="2">
    <source>
        <dbReference type="EMBL" id="JAV11107.1"/>
    </source>
</evidence>
<evidence type="ECO:0000256" key="1">
    <source>
        <dbReference type="SAM" id="MobiDB-lite"/>
    </source>
</evidence>
<dbReference type="AlphaFoldDB" id="A0A1L8DXC0"/>
<accession>A0A1L8DXC0</accession>
<dbReference type="PANTHER" id="PTHR17149:SF4">
    <property type="entry name" value="RH17958P"/>
    <property type="match status" value="1"/>
</dbReference>
<dbReference type="InterPro" id="IPR018792">
    <property type="entry name" value="NUPR1-like"/>
</dbReference>